<keyword evidence="3" id="KW-0233">DNA recombination</keyword>
<dbReference type="PANTHER" id="PTHR30461">
    <property type="entry name" value="DNA-INVERTASE FROM LAMBDOID PROPHAGE"/>
    <property type="match status" value="1"/>
</dbReference>
<dbReference type="InterPro" id="IPR006119">
    <property type="entry name" value="Resolv_N"/>
</dbReference>
<dbReference type="GO" id="GO:0015074">
    <property type="term" value="P:DNA integration"/>
    <property type="evidence" value="ECO:0007669"/>
    <property type="project" value="UniProtKB-KW"/>
</dbReference>
<dbReference type="Gene3D" id="3.90.1750.20">
    <property type="entry name" value="Putative Large Serine Recombinase, Chain B, Domain 2"/>
    <property type="match status" value="1"/>
</dbReference>
<feature type="coiled-coil region" evidence="6">
    <location>
        <begin position="397"/>
        <end position="452"/>
    </location>
</feature>
<evidence type="ECO:0000313" key="9">
    <source>
        <dbReference type="EMBL" id="MBS1011789.1"/>
    </source>
</evidence>
<keyword evidence="2" id="KW-0238">DNA-binding</keyword>
<sequence length="543" mass="61810">MNEVAVKQKRAVAYVRVSTTEQAEQGYSIDAQIQTIKQYCQRQNLDLVEVYADRGISGKSLSKRQQLQALLAGAQRDEFEMVVIWKNSRLARNVKLLLEIVDTLQAHNIELYSISENFRIDTASGKLMLQVMASVSEFERNEISENVLLGMKKRARDGYTNGNRVLGYDNTKLADGTKTLAVNEDEARVVRFIFDTYLQHQGLRSIANEANHRGYQTKRGNSFSTTAVRDILRNPVYVGLVQYGKYEQWELKRRRGKMADPILVRGKHTAIISQATWDQVQTRLKAQSRTPKWNQQGANLLTGLLRCPECGGPMAASNTTNTLKDGTKKHIRYYSCANFRNKGTAVCHANSIRADEAEALVAEKLMLVLREPNIGQKVVQQMTTKWSEQQQLLQQLIGSKQQNIEELDRKKQRLQATIDEEPLVKADLEPRIHQLMVEQVQAEADLQALKNRAQEKPEDVLAQNVYQLLRLVAEIVSEQATKTLKAIYQAFIESVTFDRQKKLVWVHMRFDDEVVASLKQYEKGTSKAGVPFLHGEQVIKFSI</sequence>
<evidence type="ECO:0000259" key="7">
    <source>
        <dbReference type="PROSITE" id="PS51736"/>
    </source>
</evidence>
<dbReference type="SUPFAM" id="SSF53041">
    <property type="entry name" value="Resolvase-like"/>
    <property type="match status" value="1"/>
</dbReference>
<dbReference type="PROSITE" id="PS51737">
    <property type="entry name" value="RECOMBINASE_DNA_BIND"/>
    <property type="match status" value="1"/>
</dbReference>
<accession>A0AA41ERZ6</accession>
<dbReference type="AlphaFoldDB" id="A0AA41ERZ6"/>
<dbReference type="PROSITE" id="PS51736">
    <property type="entry name" value="RECOMBINASES_3"/>
    <property type="match status" value="1"/>
</dbReference>
<dbReference type="InterPro" id="IPR036162">
    <property type="entry name" value="Resolvase-like_N_sf"/>
</dbReference>
<dbReference type="InterPro" id="IPR038109">
    <property type="entry name" value="DNA_bind_recomb_sf"/>
</dbReference>
<dbReference type="EMBL" id="JAERKF010000027">
    <property type="protein sequence ID" value="MBS1011789.1"/>
    <property type="molecule type" value="Genomic_DNA"/>
</dbReference>
<dbReference type="SMART" id="SM00857">
    <property type="entry name" value="Resolvase"/>
    <property type="match status" value="1"/>
</dbReference>
<dbReference type="InterPro" id="IPR025827">
    <property type="entry name" value="Zn_ribbon_recom_dom"/>
</dbReference>
<evidence type="ECO:0000313" key="10">
    <source>
        <dbReference type="Proteomes" id="UP000676478"/>
    </source>
</evidence>
<evidence type="ECO:0000256" key="3">
    <source>
        <dbReference type="ARBA" id="ARBA00023172"/>
    </source>
</evidence>
<dbReference type="InterPro" id="IPR011109">
    <property type="entry name" value="DNA_bind_recombinase_dom"/>
</dbReference>
<evidence type="ECO:0000256" key="6">
    <source>
        <dbReference type="SAM" id="Coils"/>
    </source>
</evidence>
<dbReference type="PANTHER" id="PTHR30461:SF23">
    <property type="entry name" value="DNA RECOMBINASE-RELATED"/>
    <property type="match status" value="1"/>
</dbReference>
<dbReference type="GO" id="GO:0003677">
    <property type="term" value="F:DNA binding"/>
    <property type="evidence" value="ECO:0007669"/>
    <property type="project" value="UniProtKB-KW"/>
</dbReference>
<dbReference type="Proteomes" id="UP000676478">
    <property type="component" value="Unassembled WGS sequence"/>
</dbReference>
<protein>
    <submittedName>
        <fullName evidence="9">Recombinase family protein</fullName>
    </submittedName>
</protein>
<evidence type="ECO:0000259" key="8">
    <source>
        <dbReference type="PROSITE" id="PS51737"/>
    </source>
</evidence>
<evidence type="ECO:0000256" key="2">
    <source>
        <dbReference type="ARBA" id="ARBA00023125"/>
    </source>
</evidence>
<proteinExistence type="predicted"/>
<reference evidence="9" key="1">
    <citation type="submission" date="2020-12" db="EMBL/GenBank/DDBJ databases">
        <authorList>
            <person name="Mcmullen J.G."/>
        </authorList>
    </citation>
    <scope>NUCLEOTIDE SEQUENCE</scope>
    <source>
        <strain evidence="9">Dm-2019-70</strain>
    </source>
</reference>
<dbReference type="Pfam" id="PF13408">
    <property type="entry name" value="Zn_ribbon_recom"/>
    <property type="match status" value="1"/>
</dbReference>
<keyword evidence="6" id="KW-0175">Coiled coil</keyword>
<feature type="active site" description="O-(5'-phospho-DNA)-serine intermediate" evidence="4 5">
    <location>
        <position position="18"/>
    </location>
</feature>
<feature type="domain" description="Recombinase" evidence="8">
    <location>
        <begin position="165"/>
        <end position="290"/>
    </location>
</feature>
<dbReference type="CDD" id="cd00338">
    <property type="entry name" value="Ser_Recombinase"/>
    <property type="match status" value="1"/>
</dbReference>
<dbReference type="PROSITE" id="PS00397">
    <property type="entry name" value="RECOMBINASES_1"/>
    <property type="match status" value="1"/>
</dbReference>
<name>A0AA41ERZ6_LEVBR</name>
<dbReference type="GO" id="GO:0000150">
    <property type="term" value="F:DNA strand exchange activity"/>
    <property type="evidence" value="ECO:0007669"/>
    <property type="project" value="InterPro"/>
</dbReference>
<evidence type="ECO:0000256" key="5">
    <source>
        <dbReference type="PROSITE-ProRule" id="PRU10137"/>
    </source>
</evidence>
<feature type="domain" description="Resolvase/invertase-type recombinase catalytic" evidence="7">
    <location>
        <begin position="10"/>
        <end position="158"/>
    </location>
</feature>
<dbReference type="Pfam" id="PF07508">
    <property type="entry name" value="Recombinase"/>
    <property type="match status" value="1"/>
</dbReference>
<reference evidence="9" key="2">
    <citation type="submission" date="2022-09" db="EMBL/GenBank/DDBJ databases">
        <title>Genome-inferred correspondence between phylogeny and metabolic traits in the wild Drosophila gut microbiome.</title>
        <authorList>
            <person name="Bueno E."/>
            <person name="Blow F."/>
            <person name="Douglas A.E."/>
        </authorList>
    </citation>
    <scope>NUCLEOTIDE SEQUENCE</scope>
    <source>
        <strain evidence="9">Dm-2019-70</strain>
    </source>
</reference>
<evidence type="ECO:0000256" key="1">
    <source>
        <dbReference type="ARBA" id="ARBA00022908"/>
    </source>
</evidence>
<comment type="caution">
    <text evidence="9">The sequence shown here is derived from an EMBL/GenBank/DDBJ whole genome shotgun (WGS) entry which is preliminary data.</text>
</comment>
<keyword evidence="1" id="KW-0229">DNA integration</keyword>
<dbReference type="Gene3D" id="3.40.50.1390">
    <property type="entry name" value="Resolvase, N-terminal catalytic domain"/>
    <property type="match status" value="1"/>
</dbReference>
<organism evidence="9 10">
    <name type="scientific">Levilactobacillus brevis</name>
    <name type="common">Lactobacillus brevis</name>
    <dbReference type="NCBI Taxonomy" id="1580"/>
    <lineage>
        <taxon>Bacteria</taxon>
        <taxon>Bacillati</taxon>
        <taxon>Bacillota</taxon>
        <taxon>Bacilli</taxon>
        <taxon>Lactobacillales</taxon>
        <taxon>Lactobacillaceae</taxon>
        <taxon>Levilactobacillus</taxon>
    </lineage>
</organism>
<dbReference type="InterPro" id="IPR050639">
    <property type="entry name" value="SSR_resolvase"/>
</dbReference>
<gene>
    <name evidence="9" type="ORF">JK167_13335</name>
</gene>
<dbReference type="RefSeq" id="WP_211756889.1">
    <property type="nucleotide sequence ID" value="NZ_JAERKF010000027.1"/>
</dbReference>
<dbReference type="InterPro" id="IPR006118">
    <property type="entry name" value="Recombinase_CS"/>
</dbReference>
<evidence type="ECO:0000256" key="4">
    <source>
        <dbReference type="PIRSR" id="PIRSR606118-50"/>
    </source>
</evidence>
<dbReference type="Pfam" id="PF00239">
    <property type="entry name" value="Resolvase"/>
    <property type="match status" value="1"/>
</dbReference>